<feature type="non-terminal residue" evidence="1">
    <location>
        <position position="138"/>
    </location>
</feature>
<proteinExistence type="predicted"/>
<keyword evidence="1" id="KW-0347">Helicase</keyword>
<dbReference type="GO" id="GO:0004386">
    <property type="term" value="F:helicase activity"/>
    <property type="evidence" value="ECO:0007669"/>
    <property type="project" value="UniProtKB-KW"/>
</dbReference>
<keyword evidence="1" id="KW-0067">ATP-binding</keyword>
<reference evidence="1 2" key="1">
    <citation type="submission" date="2019-06" db="EMBL/GenBank/DDBJ databases">
        <authorList>
            <person name="Livingstone P."/>
            <person name="Whitworth D."/>
        </authorList>
    </citation>
    <scope>NUCLEOTIDE SEQUENCE [LARGE SCALE GENOMIC DNA]</scope>
    <source>
        <strain evidence="1 2">AM401</strain>
    </source>
</reference>
<protein>
    <submittedName>
        <fullName evidence="1">DEAD/DEAH box helicase</fullName>
    </submittedName>
</protein>
<sequence>MSATVTDDAFLIKGLQLKPETIVHPLIYAKESWSGEKMVLLPSLIHEELDRERIVKGYATPKLKRHHGVVALATAFARVKDWESYGATVADKDSVGGVIEGLREGEYEKTVVLVNRYDGIDLPDDTCRILIFDGKPYS</sequence>
<name>A0A540WH29_9BACT</name>
<gene>
    <name evidence="1" type="ORF">FJV41_50580</name>
</gene>
<comment type="caution">
    <text evidence="1">The sequence shown here is derived from an EMBL/GenBank/DDBJ whole genome shotgun (WGS) entry which is preliminary data.</text>
</comment>
<evidence type="ECO:0000313" key="1">
    <source>
        <dbReference type="EMBL" id="TQF08319.1"/>
    </source>
</evidence>
<keyword evidence="1" id="KW-0378">Hydrolase</keyword>
<dbReference type="AlphaFoldDB" id="A0A540WH29"/>
<evidence type="ECO:0000313" key="2">
    <source>
        <dbReference type="Proteomes" id="UP000315369"/>
    </source>
</evidence>
<keyword evidence="1" id="KW-0547">Nucleotide-binding</keyword>
<keyword evidence="2" id="KW-1185">Reference proteome</keyword>
<dbReference type="EMBL" id="VIFM01000792">
    <property type="protein sequence ID" value="TQF08319.1"/>
    <property type="molecule type" value="Genomic_DNA"/>
</dbReference>
<accession>A0A540WH29</accession>
<dbReference type="Proteomes" id="UP000315369">
    <property type="component" value="Unassembled WGS sequence"/>
</dbReference>
<organism evidence="1 2">
    <name type="scientific">Myxococcus llanfairpwllgwyngyllgogerychwyrndrobwllllantysiliogogogochensis</name>
    <dbReference type="NCBI Taxonomy" id="2590453"/>
    <lineage>
        <taxon>Bacteria</taxon>
        <taxon>Pseudomonadati</taxon>
        <taxon>Myxococcota</taxon>
        <taxon>Myxococcia</taxon>
        <taxon>Myxococcales</taxon>
        <taxon>Cystobacterineae</taxon>
        <taxon>Myxococcaceae</taxon>
        <taxon>Myxococcus</taxon>
    </lineage>
</organism>